<evidence type="ECO:0000313" key="6">
    <source>
        <dbReference type="Proteomes" id="UP000345527"/>
    </source>
</evidence>
<dbReference type="InterPro" id="IPR017439">
    <property type="entry name" value="Amidohydrolase"/>
</dbReference>
<name>A0A5J5DXR0_9BIFI</name>
<dbReference type="InterPro" id="IPR011650">
    <property type="entry name" value="Peptidase_M20_dimer"/>
</dbReference>
<dbReference type="InterPro" id="IPR002933">
    <property type="entry name" value="Peptidase_M20"/>
</dbReference>
<dbReference type="PANTHER" id="PTHR11014">
    <property type="entry name" value="PEPTIDASE M20 FAMILY MEMBER"/>
    <property type="match status" value="1"/>
</dbReference>
<dbReference type="Gene3D" id="3.30.70.360">
    <property type="match status" value="1"/>
</dbReference>
<dbReference type="OrthoDB" id="9777385at2"/>
<dbReference type="NCBIfam" id="TIGR01891">
    <property type="entry name" value="amidohydrolases"/>
    <property type="match status" value="1"/>
</dbReference>
<comment type="cofactor">
    <cofactor evidence="2">
        <name>Mn(2+)</name>
        <dbReference type="ChEBI" id="CHEBI:29035"/>
    </cofactor>
    <text evidence="2">The Mn(2+) ion enhances activity.</text>
</comment>
<evidence type="ECO:0000313" key="5">
    <source>
        <dbReference type="EMBL" id="KAA8821512.1"/>
    </source>
</evidence>
<dbReference type="Proteomes" id="UP000345527">
    <property type="component" value="Unassembled WGS sequence"/>
</dbReference>
<dbReference type="Gene3D" id="3.40.630.10">
    <property type="entry name" value="Zn peptidases"/>
    <property type="match status" value="1"/>
</dbReference>
<dbReference type="Pfam" id="PF07687">
    <property type="entry name" value="M20_dimer"/>
    <property type="match status" value="1"/>
</dbReference>
<sequence>MTTASAQSAAFFTPVRIPLDPELVEIRHYLHAHPERSFKEFETSKYLAAQLRDHGVEVMDLPKPLETGVIGLIHGTANGSDAKGPRVGLRADIDGLPVREETGLPYASVNDGVMHACGHDFHMTGLLGAAFWLAAHRDRFAGTVKIVFQPAEELGEGARRCIEAGVADDLDAIVGTHNNPNYAPGEVAVGVEPMMAGCVKFRVTLHATGTHAGYPHKGTGPIEALASMILSLQTIVSRNISPFHAVVLSITEVHGGDVWNVVPAEAGFQGTVRFFDRADQEIVQRRFRDEVESTARAYGINADIDWNVLQQPLVGDPKLSQILADDVHAYAKLRPIRPSMAGEDFEEFSNRIPVAFAFIGSNGEPGCPDWHSPNFIGLDGAIEPAVNFYANAALRLLSELA</sequence>
<dbReference type="PIRSF" id="PIRSF005962">
    <property type="entry name" value="Pept_M20D_amidohydro"/>
    <property type="match status" value="1"/>
</dbReference>
<dbReference type="EMBL" id="RZOA01000027">
    <property type="protein sequence ID" value="KAA8821512.1"/>
    <property type="molecule type" value="Genomic_DNA"/>
</dbReference>
<dbReference type="SUPFAM" id="SSF55031">
    <property type="entry name" value="Bacterial exopeptidase dimerisation domain"/>
    <property type="match status" value="1"/>
</dbReference>
<accession>A0A5J5DXR0</accession>
<dbReference type="SUPFAM" id="SSF53187">
    <property type="entry name" value="Zn-dependent exopeptidases"/>
    <property type="match status" value="1"/>
</dbReference>
<dbReference type="GO" id="GO:0046872">
    <property type="term" value="F:metal ion binding"/>
    <property type="evidence" value="ECO:0007669"/>
    <property type="project" value="UniProtKB-KW"/>
</dbReference>
<keyword evidence="2" id="KW-0479">Metal-binding</keyword>
<dbReference type="RefSeq" id="WP_150354902.1">
    <property type="nucleotide sequence ID" value="NZ_RZNZ01000023.1"/>
</dbReference>
<dbReference type="GO" id="GO:0050118">
    <property type="term" value="F:N-acetyldiaminopimelate deacetylase activity"/>
    <property type="evidence" value="ECO:0007669"/>
    <property type="project" value="UniProtKB-ARBA"/>
</dbReference>
<dbReference type="PANTHER" id="PTHR11014:SF63">
    <property type="entry name" value="METALLOPEPTIDASE, PUTATIVE (AFU_ORTHOLOGUE AFUA_6G09600)-RELATED"/>
    <property type="match status" value="1"/>
</dbReference>
<dbReference type="GO" id="GO:0019877">
    <property type="term" value="P:diaminopimelate biosynthetic process"/>
    <property type="evidence" value="ECO:0007669"/>
    <property type="project" value="UniProtKB-ARBA"/>
</dbReference>
<feature type="binding site" evidence="2">
    <location>
        <position position="153"/>
    </location>
    <ligand>
        <name>Mn(2+)</name>
        <dbReference type="ChEBI" id="CHEBI:29035"/>
        <label>2</label>
    </ligand>
</feature>
<dbReference type="InterPro" id="IPR036264">
    <property type="entry name" value="Bact_exopeptidase_dim_dom"/>
</dbReference>
<evidence type="ECO:0000256" key="2">
    <source>
        <dbReference type="PIRSR" id="PIRSR005962-1"/>
    </source>
</evidence>
<feature type="binding site" evidence="2">
    <location>
        <position position="117"/>
    </location>
    <ligand>
        <name>Mn(2+)</name>
        <dbReference type="ChEBI" id="CHEBI:29035"/>
        <label>2</label>
    </ligand>
</feature>
<feature type="binding site" evidence="2">
    <location>
        <position position="371"/>
    </location>
    <ligand>
        <name>Mn(2+)</name>
        <dbReference type="ChEBI" id="CHEBI:29035"/>
        <label>2</label>
    </ligand>
</feature>
<gene>
    <name evidence="5" type="ORF">EM848_10610</name>
    <name evidence="4" type="ORF">EMO90_11655</name>
</gene>
<keyword evidence="2" id="KW-0464">Manganese</keyword>
<dbReference type="Pfam" id="PF01546">
    <property type="entry name" value="Peptidase_M20"/>
    <property type="match status" value="1"/>
</dbReference>
<feature type="binding site" evidence="2">
    <location>
        <position position="119"/>
    </location>
    <ligand>
        <name>Mn(2+)</name>
        <dbReference type="ChEBI" id="CHEBI:29035"/>
        <label>2</label>
    </ligand>
</feature>
<reference evidence="6 7" key="1">
    <citation type="journal article" date="2019" name="Syst. Appl. Microbiol.">
        <title>Characterization of Bifidobacterium species in feaces of the Egyptian fruit bat: Description of B. vespertilionis sp. nov. and B. rousetti sp. nov.</title>
        <authorList>
            <person name="Modesto M."/>
            <person name="Satti M."/>
            <person name="Watanabe K."/>
            <person name="Puglisi E."/>
            <person name="Morelli L."/>
            <person name="Huang C.-H."/>
            <person name="Liou J.-S."/>
            <person name="Miyashita M."/>
            <person name="Tamura T."/>
            <person name="Saito S."/>
            <person name="Mori K."/>
            <person name="Huang L."/>
            <person name="Sciavilla P."/>
            <person name="Sandri C."/>
            <person name="Spiezio C."/>
            <person name="Vitali F."/>
            <person name="Cavalieri D."/>
            <person name="Perpetuini G."/>
            <person name="Tofalo R."/>
            <person name="Bonetti A."/>
            <person name="Arita M."/>
            <person name="Mattarelli P."/>
        </authorList>
    </citation>
    <scope>NUCLEOTIDE SEQUENCE [LARGE SCALE GENOMIC DNA]</scope>
    <source>
        <strain evidence="4 7">RST16</strain>
        <strain evidence="5 6">RST8</strain>
    </source>
</reference>
<evidence type="ECO:0000313" key="7">
    <source>
        <dbReference type="Proteomes" id="UP000374630"/>
    </source>
</evidence>
<proteinExistence type="predicted"/>
<evidence type="ECO:0000259" key="3">
    <source>
        <dbReference type="Pfam" id="PF07687"/>
    </source>
</evidence>
<organism evidence="5 6">
    <name type="scientific">Bifidobacterium vespertilionis</name>
    <dbReference type="NCBI Taxonomy" id="2562524"/>
    <lineage>
        <taxon>Bacteria</taxon>
        <taxon>Bacillati</taxon>
        <taxon>Actinomycetota</taxon>
        <taxon>Actinomycetes</taxon>
        <taxon>Bifidobacteriales</taxon>
        <taxon>Bifidobacteriaceae</taxon>
        <taxon>Bifidobacterium</taxon>
    </lineage>
</organism>
<protein>
    <submittedName>
        <fullName evidence="5">Amidohydrolase</fullName>
    </submittedName>
</protein>
<evidence type="ECO:0000256" key="1">
    <source>
        <dbReference type="ARBA" id="ARBA00022801"/>
    </source>
</evidence>
<dbReference type="FunFam" id="3.30.70.360:FF:000001">
    <property type="entry name" value="N-acetyldiaminopimelate deacetylase"/>
    <property type="match status" value="1"/>
</dbReference>
<dbReference type="Proteomes" id="UP000374630">
    <property type="component" value="Unassembled WGS sequence"/>
</dbReference>
<evidence type="ECO:0000313" key="4">
    <source>
        <dbReference type="EMBL" id="KAA8816178.1"/>
    </source>
</evidence>
<dbReference type="AlphaFoldDB" id="A0A5J5DXR0"/>
<dbReference type="EMBL" id="RZNZ01000023">
    <property type="protein sequence ID" value="KAA8816178.1"/>
    <property type="molecule type" value="Genomic_DNA"/>
</dbReference>
<keyword evidence="7" id="KW-1185">Reference proteome</keyword>
<keyword evidence="1 5" id="KW-0378">Hydrolase</keyword>
<comment type="caution">
    <text evidence="5">The sequence shown here is derived from an EMBL/GenBank/DDBJ whole genome shotgun (WGS) entry which is preliminary data.</text>
</comment>
<feature type="domain" description="Peptidase M20 dimerisation" evidence="3">
    <location>
        <begin position="197"/>
        <end position="297"/>
    </location>
</feature>
<feature type="binding site" evidence="2">
    <location>
        <position position="177"/>
    </location>
    <ligand>
        <name>Mn(2+)</name>
        <dbReference type="ChEBI" id="CHEBI:29035"/>
        <label>2</label>
    </ligand>
</feature>